<comment type="catalytic activity">
    <reaction evidence="18 19">
        <text>alpha-ribazole 5'-phosphate + adenosylcob(III)inamide-GDP = adenosylcob(III)alamin 5'-phosphate + GMP + H(+)</text>
        <dbReference type="Rhea" id="RHEA:23560"/>
        <dbReference type="ChEBI" id="CHEBI:15378"/>
        <dbReference type="ChEBI" id="CHEBI:57918"/>
        <dbReference type="ChEBI" id="CHEBI:58115"/>
        <dbReference type="ChEBI" id="CHEBI:60487"/>
        <dbReference type="ChEBI" id="CHEBI:60493"/>
        <dbReference type="EC" id="2.7.8.26"/>
    </reaction>
</comment>
<evidence type="ECO:0000313" key="21">
    <source>
        <dbReference type="Proteomes" id="UP001596189"/>
    </source>
</evidence>
<dbReference type="PANTHER" id="PTHR34148:SF1">
    <property type="entry name" value="ADENOSYLCOBINAMIDE-GDP RIBAZOLETRANSFERASE"/>
    <property type="match status" value="1"/>
</dbReference>
<evidence type="ECO:0000256" key="9">
    <source>
        <dbReference type="ARBA" id="ARBA00022679"/>
    </source>
</evidence>
<evidence type="ECO:0000256" key="15">
    <source>
        <dbReference type="ARBA" id="ARBA00032605"/>
    </source>
</evidence>
<sequence length="257" mass="24812">MSRPGALRDGVRLATGTLTVLPVPAPVTVDREAAGRAMALAGLVALLPGSLVALVGWAGSALGAPPLLVGAVAVGALAWSSRGLHLDGLADTADGLAASYDRERALAVMRTGDVGPIGAATLVLVLLAQVACVAALVEQPLLSGAAVVVSRAVLALACASGVPAARSDGLGAMVAGSVPRWAAGSAVLLAGVVVTLAALASGTPWWSGPLAAALAVLAAGAVLVRCTRRLGGITGDVLGALVEVSLAATLAVLATAA</sequence>
<evidence type="ECO:0000256" key="1">
    <source>
        <dbReference type="ARBA" id="ARBA00001946"/>
    </source>
</evidence>
<evidence type="ECO:0000256" key="8">
    <source>
        <dbReference type="ARBA" id="ARBA00022573"/>
    </source>
</evidence>
<evidence type="ECO:0000256" key="14">
    <source>
        <dbReference type="ARBA" id="ARBA00025228"/>
    </source>
</evidence>
<evidence type="ECO:0000313" key="20">
    <source>
        <dbReference type="EMBL" id="MFC6006427.1"/>
    </source>
</evidence>
<dbReference type="GO" id="GO:0051073">
    <property type="term" value="F:adenosylcobinamide-GDP ribazoletransferase activity"/>
    <property type="evidence" value="ECO:0007669"/>
    <property type="project" value="UniProtKB-EC"/>
</dbReference>
<keyword evidence="9 19" id="KW-0808">Transferase</keyword>
<dbReference type="HAMAP" id="MF_00719">
    <property type="entry name" value="CobS"/>
    <property type="match status" value="1"/>
</dbReference>
<dbReference type="Proteomes" id="UP001596189">
    <property type="component" value="Unassembled WGS sequence"/>
</dbReference>
<accession>A0ABW1JBY3</accession>
<comment type="catalytic activity">
    <reaction evidence="17 19">
        <text>alpha-ribazole + adenosylcob(III)inamide-GDP = adenosylcob(III)alamin + GMP + H(+)</text>
        <dbReference type="Rhea" id="RHEA:16049"/>
        <dbReference type="ChEBI" id="CHEBI:10329"/>
        <dbReference type="ChEBI" id="CHEBI:15378"/>
        <dbReference type="ChEBI" id="CHEBI:18408"/>
        <dbReference type="ChEBI" id="CHEBI:58115"/>
        <dbReference type="ChEBI" id="CHEBI:60487"/>
        <dbReference type="EC" id="2.7.8.26"/>
    </reaction>
</comment>
<protein>
    <recommendedName>
        <fullName evidence="6 19">Adenosylcobinamide-GDP ribazoletransferase</fullName>
        <ecNumber evidence="5 19">2.7.8.26</ecNumber>
    </recommendedName>
    <alternativeName>
        <fullName evidence="16 19">Cobalamin synthase</fullName>
    </alternativeName>
    <alternativeName>
        <fullName evidence="15 19">Cobalamin-5'-phosphate synthase</fullName>
    </alternativeName>
</protein>
<evidence type="ECO:0000256" key="4">
    <source>
        <dbReference type="ARBA" id="ARBA00010561"/>
    </source>
</evidence>
<dbReference type="PANTHER" id="PTHR34148">
    <property type="entry name" value="ADENOSYLCOBINAMIDE-GDP RIBAZOLETRANSFERASE"/>
    <property type="match status" value="1"/>
</dbReference>
<comment type="similarity">
    <text evidence="4 19">Belongs to the CobS family.</text>
</comment>
<gene>
    <name evidence="19" type="primary">cobS</name>
    <name evidence="20" type="ORF">ACFQDO_04715</name>
</gene>
<proteinExistence type="inferred from homology"/>
<evidence type="ECO:0000256" key="18">
    <source>
        <dbReference type="ARBA" id="ARBA00049504"/>
    </source>
</evidence>
<feature type="transmembrane region" description="Helical" evidence="19">
    <location>
        <begin position="63"/>
        <end position="80"/>
    </location>
</feature>
<feature type="transmembrane region" description="Helical" evidence="19">
    <location>
        <begin position="37"/>
        <end position="57"/>
    </location>
</feature>
<keyword evidence="12 19" id="KW-1133">Transmembrane helix</keyword>
<evidence type="ECO:0000256" key="16">
    <source>
        <dbReference type="ARBA" id="ARBA00032853"/>
    </source>
</evidence>
<comment type="pathway">
    <text evidence="3 19">Cofactor biosynthesis; adenosylcobalamin biosynthesis; adenosylcobalamin from cob(II)yrinate a,c-diamide: step 7/7.</text>
</comment>
<dbReference type="EC" id="2.7.8.26" evidence="5 19"/>
<comment type="caution">
    <text evidence="20">The sequence shown here is derived from an EMBL/GenBank/DDBJ whole genome shotgun (WGS) entry which is preliminary data.</text>
</comment>
<evidence type="ECO:0000256" key="5">
    <source>
        <dbReference type="ARBA" id="ARBA00013200"/>
    </source>
</evidence>
<evidence type="ECO:0000256" key="19">
    <source>
        <dbReference type="HAMAP-Rule" id="MF_00719"/>
    </source>
</evidence>
<dbReference type="EMBL" id="JBHSRD010000002">
    <property type="protein sequence ID" value="MFC6006427.1"/>
    <property type="molecule type" value="Genomic_DNA"/>
</dbReference>
<keyword evidence="11 19" id="KW-0460">Magnesium</keyword>
<name>A0ABW1JBY3_9ACTN</name>
<evidence type="ECO:0000256" key="13">
    <source>
        <dbReference type="ARBA" id="ARBA00023136"/>
    </source>
</evidence>
<evidence type="ECO:0000256" key="2">
    <source>
        <dbReference type="ARBA" id="ARBA00004651"/>
    </source>
</evidence>
<dbReference type="RefSeq" id="WP_345717262.1">
    <property type="nucleotide sequence ID" value="NZ_BAABFP010000005.1"/>
</dbReference>
<keyword evidence="10 19" id="KW-0812">Transmembrane</keyword>
<comment type="cofactor">
    <cofactor evidence="1 19">
        <name>Mg(2+)</name>
        <dbReference type="ChEBI" id="CHEBI:18420"/>
    </cofactor>
</comment>
<evidence type="ECO:0000256" key="12">
    <source>
        <dbReference type="ARBA" id="ARBA00022989"/>
    </source>
</evidence>
<organism evidence="20 21">
    <name type="scientific">Angustibacter luteus</name>
    <dbReference type="NCBI Taxonomy" id="658456"/>
    <lineage>
        <taxon>Bacteria</taxon>
        <taxon>Bacillati</taxon>
        <taxon>Actinomycetota</taxon>
        <taxon>Actinomycetes</taxon>
        <taxon>Kineosporiales</taxon>
        <taxon>Kineosporiaceae</taxon>
    </lineage>
</organism>
<evidence type="ECO:0000256" key="11">
    <source>
        <dbReference type="ARBA" id="ARBA00022842"/>
    </source>
</evidence>
<keyword evidence="7 19" id="KW-1003">Cell membrane</keyword>
<comment type="function">
    <text evidence="14 19">Joins adenosylcobinamide-GDP and alpha-ribazole to generate adenosylcobalamin (Ado-cobalamin). Also synthesizes adenosylcobalamin 5'-phosphate from adenosylcobinamide-GDP and alpha-ribazole 5'-phosphate.</text>
</comment>
<evidence type="ECO:0000256" key="6">
    <source>
        <dbReference type="ARBA" id="ARBA00015850"/>
    </source>
</evidence>
<feature type="transmembrane region" description="Helical" evidence="19">
    <location>
        <begin position="206"/>
        <end position="225"/>
    </location>
</feature>
<evidence type="ECO:0000256" key="17">
    <source>
        <dbReference type="ARBA" id="ARBA00048623"/>
    </source>
</evidence>
<feature type="transmembrane region" description="Helical" evidence="19">
    <location>
        <begin position="114"/>
        <end position="136"/>
    </location>
</feature>
<evidence type="ECO:0000256" key="7">
    <source>
        <dbReference type="ARBA" id="ARBA00022475"/>
    </source>
</evidence>
<evidence type="ECO:0000256" key="10">
    <source>
        <dbReference type="ARBA" id="ARBA00022692"/>
    </source>
</evidence>
<feature type="transmembrane region" description="Helical" evidence="19">
    <location>
        <begin position="142"/>
        <end position="160"/>
    </location>
</feature>
<feature type="transmembrane region" description="Helical" evidence="19">
    <location>
        <begin position="181"/>
        <end position="200"/>
    </location>
</feature>
<evidence type="ECO:0000256" key="3">
    <source>
        <dbReference type="ARBA" id="ARBA00004663"/>
    </source>
</evidence>
<feature type="transmembrane region" description="Helical" evidence="19">
    <location>
        <begin position="237"/>
        <end position="256"/>
    </location>
</feature>
<dbReference type="InterPro" id="IPR003805">
    <property type="entry name" value="CobS"/>
</dbReference>
<keyword evidence="13 19" id="KW-0472">Membrane</keyword>
<reference evidence="21" key="1">
    <citation type="journal article" date="2019" name="Int. J. Syst. Evol. Microbiol.">
        <title>The Global Catalogue of Microorganisms (GCM) 10K type strain sequencing project: providing services to taxonomists for standard genome sequencing and annotation.</title>
        <authorList>
            <consortium name="The Broad Institute Genomics Platform"/>
            <consortium name="The Broad Institute Genome Sequencing Center for Infectious Disease"/>
            <person name="Wu L."/>
            <person name="Ma J."/>
        </authorList>
    </citation>
    <scope>NUCLEOTIDE SEQUENCE [LARGE SCALE GENOMIC DNA]</scope>
    <source>
        <strain evidence="21">KACC 14249</strain>
    </source>
</reference>
<keyword evidence="8 19" id="KW-0169">Cobalamin biosynthesis</keyword>
<comment type="subcellular location">
    <subcellularLocation>
        <location evidence="2 19">Cell membrane</location>
        <topology evidence="2 19">Multi-pass membrane protein</topology>
    </subcellularLocation>
</comment>
<dbReference type="Pfam" id="PF02654">
    <property type="entry name" value="CobS"/>
    <property type="match status" value="1"/>
</dbReference>
<keyword evidence="21" id="KW-1185">Reference proteome</keyword>